<sequence>MGSYLIVFMKLEIKNIKIIYFLPYNSIFIKSSKTKPLYVT</sequence>
<keyword evidence="2" id="KW-1185">Reference proteome</keyword>
<protein>
    <submittedName>
        <fullName evidence="1">Uncharacterized protein</fullName>
    </submittedName>
</protein>
<dbReference type="EMBL" id="MPPL01000001">
    <property type="protein sequence ID" value="OKS85599.1"/>
    <property type="molecule type" value="Genomic_DNA"/>
</dbReference>
<accession>A0A1Q5ZUY8</accession>
<dbReference type="Proteomes" id="UP000186720">
    <property type="component" value="Unassembled WGS sequence"/>
</dbReference>
<comment type="caution">
    <text evidence="1">The sequence shown here is derived from an EMBL/GenBank/DDBJ whole genome shotgun (WGS) entry which is preliminary data.</text>
</comment>
<reference evidence="1 2" key="1">
    <citation type="submission" date="2016-11" db="EMBL/GenBank/DDBJ databases">
        <title>Whole Genome Sequencing of Mucilaginibacter polytrichastri RG4-7(T) isolated from the moss sample.</title>
        <authorList>
            <person name="Li Y."/>
        </authorList>
    </citation>
    <scope>NUCLEOTIDE SEQUENCE [LARGE SCALE GENOMIC DNA]</scope>
    <source>
        <strain evidence="1 2">RG4-7</strain>
    </source>
</reference>
<dbReference type="AlphaFoldDB" id="A0A1Q5ZUY8"/>
<evidence type="ECO:0000313" key="1">
    <source>
        <dbReference type="EMBL" id="OKS85599.1"/>
    </source>
</evidence>
<organism evidence="1 2">
    <name type="scientific">Mucilaginibacter polytrichastri</name>
    <dbReference type="NCBI Taxonomy" id="1302689"/>
    <lineage>
        <taxon>Bacteria</taxon>
        <taxon>Pseudomonadati</taxon>
        <taxon>Bacteroidota</taxon>
        <taxon>Sphingobacteriia</taxon>
        <taxon>Sphingobacteriales</taxon>
        <taxon>Sphingobacteriaceae</taxon>
        <taxon>Mucilaginibacter</taxon>
    </lineage>
</organism>
<gene>
    <name evidence="1" type="ORF">RG47T_1045</name>
</gene>
<evidence type="ECO:0000313" key="2">
    <source>
        <dbReference type="Proteomes" id="UP000186720"/>
    </source>
</evidence>
<name>A0A1Q5ZUY8_9SPHI</name>
<dbReference type="STRING" id="1302689.RG47T_1045"/>
<proteinExistence type="predicted"/>